<keyword evidence="6" id="KW-0735">Signal-anchor</keyword>
<keyword evidence="3" id="KW-0328">Glycosyltransferase</keyword>
<keyword evidence="7 11" id="KW-1133">Transmembrane helix</keyword>
<feature type="region of interest" description="Disordered" evidence="10">
    <location>
        <begin position="70"/>
        <end position="99"/>
    </location>
</feature>
<dbReference type="GO" id="GO:0006493">
    <property type="term" value="P:protein O-linked glycosylation"/>
    <property type="evidence" value="ECO:0007669"/>
    <property type="project" value="TreeGrafter"/>
</dbReference>
<keyword evidence="9" id="KW-0325">Glycoprotein</keyword>
<evidence type="ECO:0008006" key="14">
    <source>
        <dbReference type="Google" id="ProtNLM"/>
    </source>
</evidence>
<organism evidence="12 13">
    <name type="scientific">Wickerhamomyces pijperi</name>
    <name type="common">Yeast</name>
    <name type="synonym">Pichia pijperi</name>
    <dbReference type="NCBI Taxonomy" id="599730"/>
    <lineage>
        <taxon>Eukaryota</taxon>
        <taxon>Fungi</taxon>
        <taxon>Dikarya</taxon>
        <taxon>Ascomycota</taxon>
        <taxon>Saccharomycotina</taxon>
        <taxon>Saccharomycetes</taxon>
        <taxon>Phaffomycetales</taxon>
        <taxon>Wickerhamomycetaceae</taxon>
        <taxon>Wickerhamomyces</taxon>
    </lineage>
</organism>
<evidence type="ECO:0000256" key="8">
    <source>
        <dbReference type="ARBA" id="ARBA00023136"/>
    </source>
</evidence>
<dbReference type="PANTHER" id="PTHR31392">
    <property type="entry name" value="ALPHA-1,3-MANNOSYLTRANSFERASE MNN1-RELATED"/>
    <property type="match status" value="1"/>
</dbReference>
<evidence type="ECO:0000313" key="12">
    <source>
        <dbReference type="EMBL" id="KAH3688277.1"/>
    </source>
</evidence>
<dbReference type="EMBL" id="JAEUBG010000445">
    <property type="protein sequence ID" value="KAH3688277.1"/>
    <property type="molecule type" value="Genomic_DNA"/>
</dbReference>
<reference evidence="12" key="1">
    <citation type="journal article" date="2021" name="Open Biol.">
        <title>Shared evolutionary footprints suggest mitochondrial oxidative damage underlies multiple complex I losses in fungi.</title>
        <authorList>
            <person name="Schikora-Tamarit M.A."/>
            <person name="Marcet-Houben M."/>
            <person name="Nosek J."/>
            <person name="Gabaldon T."/>
        </authorList>
    </citation>
    <scope>NUCLEOTIDE SEQUENCE</scope>
    <source>
        <strain evidence="12">CBS2887</strain>
    </source>
</reference>
<dbReference type="Pfam" id="PF11051">
    <property type="entry name" value="Mannosyl_trans3"/>
    <property type="match status" value="1"/>
</dbReference>
<evidence type="ECO:0000256" key="11">
    <source>
        <dbReference type="SAM" id="Phobius"/>
    </source>
</evidence>
<evidence type="ECO:0000256" key="5">
    <source>
        <dbReference type="ARBA" id="ARBA00022692"/>
    </source>
</evidence>
<keyword evidence="5 11" id="KW-0812">Transmembrane</keyword>
<comment type="subcellular location">
    <subcellularLocation>
        <location evidence="1">Membrane</location>
        <topology evidence="1">Single-pass type II membrane protein</topology>
    </subcellularLocation>
</comment>
<evidence type="ECO:0000256" key="2">
    <source>
        <dbReference type="ARBA" id="ARBA00009105"/>
    </source>
</evidence>
<dbReference type="InterPro" id="IPR029044">
    <property type="entry name" value="Nucleotide-diphossugar_trans"/>
</dbReference>
<accession>A0A9P8QC15</accession>
<name>A0A9P8QC15_WICPI</name>
<keyword evidence="8 11" id="KW-0472">Membrane</keyword>
<proteinExistence type="inferred from homology"/>
<evidence type="ECO:0000256" key="6">
    <source>
        <dbReference type="ARBA" id="ARBA00022968"/>
    </source>
</evidence>
<evidence type="ECO:0000256" key="10">
    <source>
        <dbReference type="SAM" id="MobiDB-lite"/>
    </source>
</evidence>
<dbReference type="GO" id="GO:0005794">
    <property type="term" value="C:Golgi apparatus"/>
    <property type="evidence" value="ECO:0007669"/>
    <property type="project" value="TreeGrafter"/>
</dbReference>
<comment type="caution">
    <text evidence="12">The sequence shown here is derived from an EMBL/GenBank/DDBJ whole genome shotgun (WGS) entry which is preliminary data.</text>
</comment>
<dbReference type="InterPro" id="IPR022751">
    <property type="entry name" value="Alpha_mannosyltransferase"/>
</dbReference>
<feature type="transmembrane region" description="Helical" evidence="11">
    <location>
        <begin position="26"/>
        <end position="45"/>
    </location>
</feature>
<protein>
    <recommendedName>
        <fullName evidence="14">Alpha-1,3-mannosyltransferase</fullName>
    </recommendedName>
</protein>
<dbReference type="GO" id="GO:0000033">
    <property type="term" value="F:alpha-1,3-mannosyltransferase activity"/>
    <property type="evidence" value="ECO:0007669"/>
    <property type="project" value="TreeGrafter"/>
</dbReference>
<dbReference type="GO" id="GO:0016020">
    <property type="term" value="C:membrane"/>
    <property type="evidence" value="ECO:0007669"/>
    <property type="project" value="UniProtKB-SubCell"/>
</dbReference>
<reference evidence="12" key="2">
    <citation type="submission" date="2021-01" db="EMBL/GenBank/DDBJ databases">
        <authorList>
            <person name="Schikora-Tamarit M.A."/>
        </authorList>
    </citation>
    <scope>NUCLEOTIDE SEQUENCE</scope>
    <source>
        <strain evidence="12">CBS2887</strain>
    </source>
</reference>
<keyword evidence="13" id="KW-1185">Reference proteome</keyword>
<evidence type="ECO:0000256" key="4">
    <source>
        <dbReference type="ARBA" id="ARBA00022679"/>
    </source>
</evidence>
<evidence type="ECO:0000256" key="7">
    <source>
        <dbReference type="ARBA" id="ARBA00022989"/>
    </source>
</evidence>
<comment type="similarity">
    <text evidence="2">Belongs to the MNN1/MNT family.</text>
</comment>
<dbReference type="SUPFAM" id="SSF53448">
    <property type="entry name" value="Nucleotide-diphospho-sugar transferases"/>
    <property type="match status" value="1"/>
</dbReference>
<dbReference type="AlphaFoldDB" id="A0A9P8QC15"/>
<dbReference type="Proteomes" id="UP000774326">
    <property type="component" value="Unassembled WGS sequence"/>
</dbReference>
<evidence type="ECO:0000256" key="3">
    <source>
        <dbReference type="ARBA" id="ARBA00022676"/>
    </source>
</evidence>
<evidence type="ECO:0000313" key="13">
    <source>
        <dbReference type="Proteomes" id="UP000774326"/>
    </source>
</evidence>
<sequence length="838" mass="96795">MVSTHQDGGLPSTTTQAVKTFTRKNLLIIILSSFTLTLILNLHLLNFSAEFTTGPDGMISYVDHKVEDHRQKPVVQQQHHSHDKKPSAKNGPVALKNQTNPFPTDPHATKEQLQLLDSFLNEYNLSDFTITKDKQMSTPSMYERLLDNYPLQELIKMSSTQRCSLYFQSLYEADSNPVFETLNQNKNPHGWGLSSYNILPYSREAYERYVDPAKVQHQWADDEEGRELKEQNDRYGSQVIQNQRAEKWQIDALRHYLAFDKCFLSEDDKESNSDSHSKFNLTDIEHRLFPWLSFKLPQYKRWDGFTVKGQFPLMANFSSGQASPDLQPVSHAVKSSSFLLNMKNSLNGEGYVISAANHHAAQAYQLIALMRALGNKLPIQIFHYGDLDEYHQKRLVHIARTTEDLKLEGVVDNLNYVLKQKGIKKMPETKEEIEKLFPPQELWFVNAHGTLTPEYRGHFNGFGNKLIAYFFCSFKNTILMDTDTVPLVDFKKNLIESREFQGRGAYFFQDREMSETFGSGDVAVEYLHKMFPSSLDSFFLGVEPLSNHTLQTRFMTLYDHHYMESGVVLVDKRRHFLPVLTTMLVNQIDPVTSLIYGDKELFWLGFAMSGVEEYYMNKWPAGAIGSRITPLKSRIYHSEENKPGKEKFYANEVCSTHPAHLSGIDDSTVLWINSGFVRCKKYDEVNSEELSARLNPKVFDSIFELKSFYSGYQNFEHILIPGTTEYRGGFPYFENWWRMEECSGYIWCAYNNDARAESAEAVADLFELENGVTRANHTVQVPTETYYEDEENELYPQRNIEENKLGKLLSFDEGQKVYYNYLGSIYEGVLKIYNLQYA</sequence>
<gene>
    <name evidence="12" type="ORF">WICPIJ_000748</name>
</gene>
<evidence type="ECO:0000256" key="1">
    <source>
        <dbReference type="ARBA" id="ARBA00004606"/>
    </source>
</evidence>
<evidence type="ECO:0000256" key="9">
    <source>
        <dbReference type="ARBA" id="ARBA00023180"/>
    </source>
</evidence>
<dbReference type="OrthoDB" id="430354at2759"/>
<dbReference type="PANTHER" id="PTHR31392:SF1">
    <property type="entry name" value="ALPHA-1,3-MANNOSYLTRANSFERASE MNN1-RELATED"/>
    <property type="match status" value="1"/>
</dbReference>
<keyword evidence="4" id="KW-0808">Transferase</keyword>